<keyword evidence="1" id="KW-0808">Transferase</keyword>
<dbReference type="Gene3D" id="3.40.50.300">
    <property type="entry name" value="P-loop containing nucleotide triphosphate hydrolases"/>
    <property type="match status" value="1"/>
</dbReference>
<gene>
    <name evidence="1" type="ORF">DM484_08560</name>
</gene>
<evidence type="ECO:0000313" key="1">
    <source>
        <dbReference type="EMBL" id="PZN81339.1"/>
    </source>
</evidence>
<dbReference type="Pfam" id="PF13469">
    <property type="entry name" value="Sulfotransfer_3"/>
    <property type="match status" value="1"/>
</dbReference>
<proteinExistence type="predicted"/>
<dbReference type="GO" id="GO:0016740">
    <property type="term" value="F:transferase activity"/>
    <property type="evidence" value="ECO:0007669"/>
    <property type="project" value="UniProtKB-KW"/>
</dbReference>
<reference evidence="1 2" key="1">
    <citation type="journal article" date="2018" name="Aquat. Microb. Ecol.">
        <title>Gammaproteobacterial methanotrophs dominate.</title>
        <authorList>
            <person name="Rissanen A.J."/>
            <person name="Saarenheimo J."/>
            <person name="Tiirola M."/>
            <person name="Peura S."/>
            <person name="Aalto S.L."/>
            <person name="Karvinen A."/>
            <person name="Nykanen H."/>
        </authorList>
    </citation>
    <scope>NUCLEOTIDE SEQUENCE [LARGE SCALE GENOMIC DNA]</scope>
    <source>
        <strain evidence="1">AMbin10</strain>
    </source>
</reference>
<name>A0A2W4RHV7_9GAMM</name>
<comment type="caution">
    <text evidence="1">The sequence shown here is derived from an EMBL/GenBank/DDBJ whole genome shotgun (WGS) entry which is preliminary data.</text>
</comment>
<accession>A0A2W4RHV7</accession>
<dbReference type="AlphaFoldDB" id="A0A2W4RHV7"/>
<protein>
    <submittedName>
        <fullName evidence="1">Sulfotransferase</fullName>
    </submittedName>
</protein>
<dbReference type="SUPFAM" id="SSF52540">
    <property type="entry name" value="P-loop containing nucleoside triphosphate hydrolases"/>
    <property type="match status" value="1"/>
</dbReference>
<evidence type="ECO:0000313" key="2">
    <source>
        <dbReference type="Proteomes" id="UP000249396"/>
    </source>
</evidence>
<dbReference type="EMBL" id="QJPH01000269">
    <property type="protein sequence ID" value="PZN81339.1"/>
    <property type="molecule type" value="Genomic_DNA"/>
</dbReference>
<organism evidence="1 2">
    <name type="scientific">Candidatus Methylumidiphilus alinenensis</name>
    <dbReference type="NCBI Taxonomy" id="2202197"/>
    <lineage>
        <taxon>Bacteria</taxon>
        <taxon>Pseudomonadati</taxon>
        <taxon>Pseudomonadota</taxon>
        <taxon>Gammaproteobacteria</taxon>
        <taxon>Methylococcales</taxon>
        <taxon>Candidatus Methylumidiphilus</taxon>
    </lineage>
</organism>
<dbReference type="Proteomes" id="UP000249396">
    <property type="component" value="Unassembled WGS sequence"/>
</dbReference>
<sequence length="313" mass="35678">MFCLWYLDRQNVNHSPILLFSSPRSYSTVTCAMLGRHKSFYGFPELNLFLVDTIDELLNLGNGPTPYSSSYLTGLLRTIAELKFHGQTDGKIEEARKWITSRSHWTTKQMFDYLLDGIDGKTGIEKSPRTCLSQKSIDRALAGYPNARIIHITRHPVSTLNSLITSHQQYADGQSFGNDAAWLANFYIRLWIRSQELILSTFRRIDRLQAFRLRGENLLSQPDHYLARLFVWLGNSLDIQSLEAMKHPENSPYACPAPMGMIGDGDPHFHQSPYLRILSSLEYPRSMPDWRIDASLIAKANEIASILGYGKAF</sequence>
<dbReference type="InterPro" id="IPR027417">
    <property type="entry name" value="P-loop_NTPase"/>
</dbReference>